<sequence>MGSVRSGGLRIPPLPPPPPPSPPPKRITRCCSWIVNSRSRCSSQHHPVVDTINNEGETLKTYKKDELAPGFVFHCIQLLRNLESRLKQSNHDLQRFDDSLQ</sequence>
<dbReference type="EMBL" id="WIXP02000008">
    <property type="protein sequence ID" value="KAF6206247.1"/>
    <property type="molecule type" value="Genomic_DNA"/>
</dbReference>
<dbReference type="AlphaFoldDB" id="A0A8S9XB70"/>
<evidence type="ECO:0000256" key="1">
    <source>
        <dbReference type="SAM" id="MobiDB-lite"/>
    </source>
</evidence>
<accession>A0A8S9XB70</accession>
<proteinExistence type="predicted"/>
<feature type="region of interest" description="Disordered" evidence="1">
    <location>
        <begin position="1"/>
        <end position="25"/>
    </location>
</feature>
<evidence type="ECO:0000313" key="3">
    <source>
        <dbReference type="Proteomes" id="UP000466442"/>
    </source>
</evidence>
<evidence type="ECO:0000313" key="2">
    <source>
        <dbReference type="EMBL" id="KAF6206247.1"/>
    </source>
</evidence>
<keyword evidence="3" id="KW-1185">Reference proteome</keyword>
<gene>
    <name evidence="2" type="ORF">GE061_017476</name>
</gene>
<feature type="compositionally biased region" description="Pro residues" evidence="1">
    <location>
        <begin position="12"/>
        <end position="25"/>
    </location>
</feature>
<protein>
    <submittedName>
        <fullName evidence="2">Uncharacterized protein</fullName>
    </submittedName>
</protein>
<reference evidence="2" key="1">
    <citation type="journal article" date="2021" name="Mol. Ecol. Resour.">
        <title>Apolygus lucorum genome provides insights into omnivorousness and mesophyll feeding.</title>
        <authorList>
            <person name="Liu Y."/>
            <person name="Liu H."/>
            <person name="Wang H."/>
            <person name="Huang T."/>
            <person name="Liu B."/>
            <person name="Yang B."/>
            <person name="Yin L."/>
            <person name="Li B."/>
            <person name="Zhang Y."/>
            <person name="Zhang S."/>
            <person name="Jiang F."/>
            <person name="Zhang X."/>
            <person name="Ren Y."/>
            <person name="Wang B."/>
            <person name="Wang S."/>
            <person name="Lu Y."/>
            <person name="Wu K."/>
            <person name="Fan W."/>
            <person name="Wang G."/>
        </authorList>
    </citation>
    <scope>NUCLEOTIDE SEQUENCE</scope>
    <source>
        <strain evidence="2">12Hb</strain>
    </source>
</reference>
<comment type="caution">
    <text evidence="2">The sequence shown here is derived from an EMBL/GenBank/DDBJ whole genome shotgun (WGS) entry which is preliminary data.</text>
</comment>
<organism evidence="2 3">
    <name type="scientific">Apolygus lucorum</name>
    <name type="common">Small green plant bug</name>
    <name type="synonym">Lygocoris lucorum</name>
    <dbReference type="NCBI Taxonomy" id="248454"/>
    <lineage>
        <taxon>Eukaryota</taxon>
        <taxon>Metazoa</taxon>
        <taxon>Ecdysozoa</taxon>
        <taxon>Arthropoda</taxon>
        <taxon>Hexapoda</taxon>
        <taxon>Insecta</taxon>
        <taxon>Pterygota</taxon>
        <taxon>Neoptera</taxon>
        <taxon>Paraneoptera</taxon>
        <taxon>Hemiptera</taxon>
        <taxon>Heteroptera</taxon>
        <taxon>Panheteroptera</taxon>
        <taxon>Cimicomorpha</taxon>
        <taxon>Miridae</taxon>
        <taxon>Mirini</taxon>
        <taxon>Apolygus</taxon>
    </lineage>
</organism>
<dbReference type="Proteomes" id="UP000466442">
    <property type="component" value="Unassembled WGS sequence"/>
</dbReference>
<name>A0A8S9XB70_APOLU</name>